<keyword evidence="1 4" id="KW-0489">Methyltransferase</keyword>
<dbReference type="Gene3D" id="3.40.50.150">
    <property type="entry name" value="Vaccinia Virus protein VP39"/>
    <property type="match status" value="1"/>
</dbReference>
<dbReference type="InterPro" id="IPR002935">
    <property type="entry name" value="SAM_O-MeTrfase"/>
</dbReference>
<evidence type="ECO:0000256" key="1">
    <source>
        <dbReference type="ARBA" id="ARBA00022603"/>
    </source>
</evidence>
<dbReference type="Proteomes" id="UP001065174">
    <property type="component" value="Chromosome"/>
</dbReference>
<dbReference type="Pfam" id="PF01596">
    <property type="entry name" value="Methyltransf_3"/>
    <property type="match status" value="1"/>
</dbReference>
<protein>
    <submittedName>
        <fullName evidence="4">Class I SAM-dependent methyltransferase</fullName>
    </submittedName>
</protein>
<dbReference type="GO" id="GO:0032259">
    <property type="term" value="P:methylation"/>
    <property type="evidence" value="ECO:0007669"/>
    <property type="project" value="UniProtKB-KW"/>
</dbReference>
<organism evidence="4 5">
    <name type="scientific">Reichenbachiella agarivorans</name>
    <dbReference type="NCBI Taxonomy" id="2979464"/>
    <lineage>
        <taxon>Bacteria</taxon>
        <taxon>Pseudomonadati</taxon>
        <taxon>Bacteroidota</taxon>
        <taxon>Cytophagia</taxon>
        <taxon>Cytophagales</taxon>
        <taxon>Reichenbachiellaceae</taxon>
        <taxon>Reichenbachiella</taxon>
    </lineage>
</organism>
<evidence type="ECO:0000313" key="4">
    <source>
        <dbReference type="EMBL" id="UXP31715.1"/>
    </source>
</evidence>
<keyword evidence="5" id="KW-1185">Reference proteome</keyword>
<evidence type="ECO:0000313" key="5">
    <source>
        <dbReference type="Proteomes" id="UP001065174"/>
    </source>
</evidence>
<reference evidence="4" key="1">
    <citation type="submission" date="2022-09" db="EMBL/GenBank/DDBJ databases">
        <title>Comparative genomics and taxonomic characterization of three novel marine species of genus Reichenbachiella exhibiting antioxidant and polysaccharide degradation activities.</title>
        <authorList>
            <person name="Muhammad N."/>
            <person name="Lee Y.-J."/>
            <person name="Ko J."/>
            <person name="Kim S.-G."/>
        </authorList>
    </citation>
    <scope>NUCLEOTIDE SEQUENCE</scope>
    <source>
        <strain evidence="4">BKB1-1</strain>
    </source>
</reference>
<dbReference type="InterPro" id="IPR029063">
    <property type="entry name" value="SAM-dependent_MTases_sf"/>
</dbReference>
<dbReference type="CDD" id="cd02440">
    <property type="entry name" value="AdoMet_MTases"/>
    <property type="match status" value="1"/>
</dbReference>
<dbReference type="SUPFAM" id="SSF53335">
    <property type="entry name" value="S-adenosyl-L-methionine-dependent methyltransferases"/>
    <property type="match status" value="1"/>
</dbReference>
<proteinExistence type="predicted"/>
<evidence type="ECO:0000256" key="3">
    <source>
        <dbReference type="ARBA" id="ARBA00022691"/>
    </source>
</evidence>
<dbReference type="EMBL" id="CP106679">
    <property type="protein sequence ID" value="UXP31715.1"/>
    <property type="molecule type" value="Genomic_DNA"/>
</dbReference>
<keyword evidence="2" id="KW-0808">Transferase</keyword>
<dbReference type="GO" id="GO:0008168">
    <property type="term" value="F:methyltransferase activity"/>
    <property type="evidence" value="ECO:0007669"/>
    <property type="project" value="UniProtKB-KW"/>
</dbReference>
<keyword evidence="3" id="KW-0949">S-adenosyl-L-methionine</keyword>
<accession>A0ABY6CMG4</accession>
<gene>
    <name evidence="4" type="ORF">N6H18_15300</name>
</gene>
<name>A0ABY6CMG4_9BACT</name>
<sequence>MNLQTALFRAYRYLIYWLLKQDEHALQAPYIYSFYRHVLTTGRSEYEPDIRRLIESLKHNWNTISSQVGAGSVLDAKTYSISSIVSYGMTSPKYSYTLQRIQESMQAKRVLELGTSLGINAAIMARSFGLSHLVTIEKNQILAGIAQSNFEELKVDERIDLMYSSVEEALFLLLNKKDRFDLIYVDANHTYEATLLYYQSLNQLVSKNHGFMIFDDINWSMGMRRAWDEIKEDFDQGIVIENYQMGILIYKADLTPKQYILNF</sequence>
<dbReference type="RefSeq" id="WP_262309154.1">
    <property type="nucleotide sequence ID" value="NZ_CP106679.1"/>
</dbReference>
<evidence type="ECO:0000256" key="2">
    <source>
        <dbReference type="ARBA" id="ARBA00022679"/>
    </source>
</evidence>